<feature type="region of interest" description="Disordered" evidence="1">
    <location>
        <begin position="214"/>
        <end position="244"/>
    </location>
</feature>
<accession>A0AAD3S0D0</accession>
<protein>
    <submittedName>
        <fullName evidence="2">Uncharacterized protein</fullName>
    </submittedName>
</protein>
<evidence type="ECO:0000256" key="1">
    <source>
        <dbReference type="SAM" id="MobiDB-lite"/>
    </source>
</evidence>
<dbReference type="EMBL" id="BSYO01000003">
    <property type="protein sequence ID" value="GMH01998.1"/>
    <property type="molecule type" value="Genomic_DNA"/>
</dbReference>
<keyword evidence="3" id="KW-1185">Reference proteome</keyword>
<sequence>MVARSPVLTLAPSLSPYSGGLVSSDVIPGSVMVAPDSVHYHAPPANSDVVQPLDKSWSRVVKEVTIEYQWKLVRCSTCRKVGHSFCQPKKMYKATGRVLPLPPSLPTHAIKNPSSPKELVKENYAAISTSNSFEILREEDDLSNLGNSVTQIDLPSEICQADFGRHDAVHNDLEKPSTCANADTSLVISSGTPICYEDMAIKSASLGTLSVCPCSNEPEGGPPGRSTRSRKAKRSTDMSSSFGKSVPLPGNAWECHILAAGIVLDDLVTGILVNGLFRWLMALPAGMHSNAKFGMPESRMVDAIEVLDRSLCVHIAYAD</sequence>
<dbReference type="AlphaFoldDB" id="A0AAD3S0D0"/>
<comment type="caution">
    <text evidence="2">The sequence shown here is derived from an EMBL/GenBank/DDBJ whole genome shotgun (WGS) entry which is preliminary data.</text>
</comment>
<reference evidence="2" key="1">
    <citation type="submission" date="2023-05" db="EMBL/GenBank/DDBJ databases">
        <title>Nepenthes gracilis genome sequencing.</title>
        <authorList>
            <person name="Fukushima K."/>
        </authorList>
    </citation>
    <scope>NUCLEOTIDE SEQUENCE</scope>
    <source>
        <strain evidence="2">SING2019-196</strain>
    </source>
</reference>
<dbReference type="Proteomes" id="UP001279734">
    <property type="component" value="Unassembled WGS sequence"/>
</dbReference>
<proteinExistence type="predicted"/>
<name>A0AAD3S0D0_NEPGR</name>
<gene>
    <name evidence="2" type="ORF">Nepgr_003837</name>
</gene>
<evidence type="ECO:0000313" key="2">
    <source>
        <dbReference type="EMBL" id="GMH01998.1"/>
    </source>
</evidence>
<organism evidence="2 3">
    <name type="scientific">Nepenthes gracilis</name>
    <name type="common">Slender pitcher plant</name>
    <dbReference type="NCBI Taxonomy" id="150966"/>
    <lineage>
        <taxon>Eukaryota</taxon>
        <taxon>Viridiplantae</taxon>
        <taxon>Streptophyta</taxon>
        <taxon>Embryophyta</taxon>
        <taxon>Tracheophyta</taxon>
        <taxon>Spermatophyta</taxon>
        <taxon>Magnoliopsida</taxon>
        <taxon>eudicotyledons</taxon>
        <taxon>Gunneridae</taxon>
        <taxon>Pentapetalae</taxon>
        <taxon>Caryophyllales</taxon>
        <taxon>Nepenthaceae</taxon>
        <taxon>Nepenthes</taxon>
    </lineage>
</organism>
<evidence type="ECO:0000313" key="3">
    <source>
        <dbReference type="Proteomes" id="UP001279734"/>
    </source>
</evidence>